<gene>
    <name evidence="3" type="ORF">g.43390</name>
</gene>
<comment type="similarity">
    <text evidence="2">Belongs to the short-chain dehydrogenases/reductases (SDR) family.</text>
</comment>
<sequence>MGITGGKYVGTTRLDGKTAIITGCNTGIGKITAKEFYRIGARVIMACRDINKTEDAAKEIKETVLPSDDSKVGEVIIHKLDLSSLASVRECAKKILDTEPNIHLLINNAGVMACPKSTTDDGFEMQFGVNHLGHFLFTSLLLPRIIKSSPARIINVSSRAHERGRIDFNDLNWEKKSYSPLGAYSQSKLANVLFTVELNKRLRENGITGVNTYALHPGVVETELGRNLDSAYFNGARWITSKVIYFILKTPEQGAQTTLYCALDKAVENETGLYYSDCKIKSPSRAARDEESAKRLWEESMTLVGMANSDPFQDLNKK</sequence>
<dbReference type="SUPFAM" id="SSF51735">
    <property type="entry name" value="NAD(P)-binding Rossmann-fold domains"/>
    <property type="match status" value="1"/>
</dbReference>
<dbReference type="PRINTS" id="PR00081">
    <property type="entry name" value="GDHRDH"/>
</dbReference>
<organism evidence="3">
    <name type="scientific">Clastoptera arizonana</name>
    <name type="common">Arizona spittle bug</name>
    <dbReference type="NCBI Taxonomy" id="38151"/>
    <lineage>
        <taxon>Eukaryota</taxon>
        <taxon>Metazoa</taxon>
        <taxon>Ecdysozoa</taxon>
        <taxon>Arthropoda</taxon>
        <taxon>Hexapoda</taxon>
        <taxon>Insecta</taxon>
        <taxon>Pterygota</taxon>
        <taxon>Neoptera</taxon>
        <taxon>Paraneoptera</taxon>
        <taxon>Hemiptera</taxon>
        <taxon>Auchenorrhyncha</taxon>
        <taxon>Cercopoidea</taxon>
        <taxon>Clastopteridae</taxon>
        <taxon>Clastoptera</taxon>
    </lineage>
</organism>
<accession>A0A1B6EAX4</accession>
<evidence type="ECO:0000313" key="3">
    <source>
        <dbReference type="EMBL" id="JAS35072.1"/>
    </source>
</evidence>
<evidence type="ECO:0000256" key="1">
    <source>
        <dbReference type="ARBA" id="ARBA00023002"/>
    </source>
</evidence>
<name>A0A1B6EAX4_9HEMI</name>
<dbReference type="InterPro" id="IPR036291">
    <property type="entry name" value="NAD(P)-bd_dom_sf"/>
</dbReference>
<dbReference type="PANTHER" id="PTHR43157:SF73">
    <property type="entry name" value="WW DOMAIN-CONTAINING OXIDOREDUCTASE-LIKE PROTEIN"/>
    <property type="match status" value="1"/>
</dbReference>
<dbReference type="AlphaFoldDB" id="A0A1B6EAX4"/>
<evidence type="ECO:0008006" key="4">
    <source>
        <dbReference type="Google" id="ProtNLM"/>
    </source>
</evidence>
<dbReference type="Pfam" id="PF00106">
    <property type="entry name" value="adh_short"/>
    <property type="match status" value="1"/>
</dbReference>
<reference evidence="3" key="1">
    <citation type="submission" date="2015-12" db="EMBL/GenBank/DDBJ databases">
        <title>De novo transcriptome assembly of four potential Pierce s Disease insect vectors from Arizona vineyards.</title>
        <authorList>
            <person name="Tassone E.E."/>
        </authorList>
    </citation>
    <scope>NUCLEOTIDE SEQUENCE</scope>
</reference>
<dbReference type="GO" id="GO:0016491">
    <property type="term" value="F:oxidoreductase activity"/>
    <property type="evidence" value="ECO:0007669"/>
    <property type="project" value="UniProtKB-KW"/>
</dbReference>
<proteinExistence type="inferred from homology"/>
<dbReference type="Gene3D" id="3.40.50.720">
    <property type="entry name" value="NAD(P)-binding Rossmann-like Domain"/>
    <property type="match status" value="1"/>
</dbReference>
<evidence type="ECO:0000256" key="2">
    <source>
        <dbReference type="RuleBase" id="RU000363"/>
    </source>
</evidence>
<keyword evidence="1" id="KW-0560">Oxidoreductase</keyword>
<dbReference type="EMBL" id="GEDC01002226">
    <property type="protein sequence ID" value="JAS35072.1"/>
    <property type="molecule type" value="Transcribed_RNA"/>
</dbReference>
<dbReference type="InterPro" id="IPR002347">
    <property type="entry name" value="SDR_fam"/>
</dbReference>
<protein>
    <recommendedName>
        <fullName evidence="4">Retinol dehydrogenase 13</fullName>
    </recommendedName>
</protein>
<dbReference type="PRINTS" id="PR00080">
    <property type="entry name" value="SDRFAMILY"/>
</dbReference>
<dbReference type="PANTHER" id="PTHR43157">
    <property type="entry name" value="PHOSPHATIDYLINOSITOL-GLYCAN BIOSYNTHESIS CLASS F PROTEIN-RELATED"/>
    <property type="match status" value="1"/>
</dbReference>